<dbReference type="RefSeq" id="WP_142494421.1">
    <property type="nucleotide sequence ID" value="NZ_FXTO01000028.1"/>
</dbReference>
<feature type="compositionally biased region" description="Gly residues" evidence="1">
    <location>
        <begin position="271"/>
        <end position="286"/>
    </location>
</feature>
<protein>
    <submittedName>
        <fullName evidence="2">Uncharacterized protein</fullName>
    </submittedName>
</protein>
<dbReference type="OrthoDB" id="9843642at2"/>
<gene>
    <name evidence="2" type="ORF">SAMN06265173_12832</name>
</gene>
<organism evidence="2 3">
    <name type="scientific">Thalassovita litoralis</name>
    <dbReference type="NCBI Taxonomy" id="1010611"/>
    <lineage>
        <taxon>Bacteria</taxon>
        <taxon>Pseudomonadati</taxon>
        <taxon>Pseudomonadota</taxon>
        <taxon>Alphaproteobacteria</taxon>
        <taxon>Rhodobacterales</taxon>
        <taxon>Roseobacteraceae</taxon>
        <taxon>Thalassovita</taxon>
    </lineage>
</organism>
<evidence type="ECO:0000313" key="3">
    <source>
        <dbReference type="Proteomes" id="UP000316030"/>
    </source>
</evidence>
<feature type="region of interest" description="Disordered" evidence="1">
    <location>
        <begin position="261"/>
        <end position="340"/>
    </location>
</feature>
<feature type="compositionally biased region" description="Gly residues" evidence="1">
    <location>
        <begin position="328"/>
        <end position="337"/>
    </location>
</feature>
<name>A0A521FF45_9RHOB</name>
<accession>A0A521FF45</accession>
<reference evidence="2 3" key="1">
    <citation type="submission" date="2017-05" db="EMBL/GenBank/DDBJ databases">
        <authorList>
            <person name="Varghese N."/>
            <person name="Submissions S."/>
        </authorList>
    </citation>
    <scope>NUCLEOTIDE SEQUENCE [LARGE SCALE GENOMIC DNA]</scope>
    <source>
        <strain evidence="2 3">DSM 29506</strain>
    </source>
</reference>
<dbReference type="Proteomes" id="UP000316030">
    <property type="component" value="Unassembled WGS sequence"/>
</dbReference>
<evidence type="ECO:0000313" key="2">
    <source>
        <dbReference type="EMBL" id="SMO94802.1"/>
    </source>
</evidence>
<evidence type="ECO:0000256" key="1">
    <source>
        <dbReference type="SAM" id="MobiDB-lite"/>
    </source>
</evidence>
<dbReference type="AlphaFoldDB" id="A0A521FF45"/>
<keyword evidence="3" id="KW-1185">Reference proteome</keyword>
<sequence length="360" mass="38032">MTALRLFLLWLLCLPLVLILPQAGTAQQRSIAQDVFKPDWLGRQEARYLQAGLTLEGLYLGLLDGEWGKGSQSALDRYLSARGQGTRAIVYGDLLPLVTATQATIQIEFWQGVNDFPKKATFLAPMALMQPDTTAEHFTLKSGDGSLLVRLIENDKDQTISMHQWLIDNHAGSTKELYRNYSDQRLITSGLLKSGKTVYLRSEYAKSNSIVTVLVQYEPFQKMRGQMIAASISYEGYGTAIGLPQGSAIGDLLNLNRETARPSEPVRPVFGSGGSGGDGAGGGGGISRPAPIMRPEQPPQGNQPAPPTGGGIGIARPAPGTGPSQPGIGAGGSGGGIARPAAPIAANSLSFAIPSLPPAE</sequence>
<proteinExistence type="predicted"/>
<feature type="compositionally biased region" description="Low complexity" evidence="1">
    <location>
        <begin position="314"/>
        <end position="327"/>
    </location>
</feature>
<dbReference type="EMBL" id="FXTO01000028">
    <property type="protein sequence ID" value="SMO94802.1"/>
    <property type="molecule type" value="Genomic_DNA"/>
</dbReference>